<evidence type="ECO:0000313" key="2">
    <source>
        <dbReference type="EMBL" id="KAK7728846.1"/>
    </source>
</evidence>
<comment type="caution">
    <text evidence="2">The sequence shown here is derived from an EMBL/GenBank/DDBJ whole genome shotgun (WGS) entry which is preliminary data.</text>
</comment>
<dbReference type="Proteomes" id="UP001430848">
    <property type="component" value="Unassembled WGS sequence"/>
</dbReference>
<reference evidence="2 3" key="1">
    <citation type="submission" date="2024-02" db="EMBL/GenBank/DDBJ databases">
        <title>De novo assembly and annotation of 12 fungi associated with fruit tree decline syndrome in Ontario, Canada.</title>
        <authorList>
            <person name="Sulman M."/>
            <person name="Ellouze W."/>
            <person name="Ilyukhin E."/>
        </authorList>
    </citation>
    <scope>NUCLEOTIDE SEQUENCE [LARGE SCALE GENOMIC DNA]</scope>
    <source>
        <strain evidence="2 3">M169</strain>
    </source>
</reference>
<proteinExistence type="predicted"/>
<evidence type="ECO:0000313" key="3">
    <source>
        <dbReference type="Proteomes" id="UP001430848"/>
    </source>
</evidence>
<protein>
    <submittedName>
        <fullName evidence="2">Uncharacterized protein</fullName>
    </submittedName>
</protein>
<organism evidence="2 3">
    <name type="scientific">Diaporthe eres</name>
    <name type="common">Phomopsis oblonga</name>
    <dbReference type="NCBI Taxonomy" id="83184"/>
    <lineage>
        <taxon>Eukaryota</taxon>
        <taxon>Fungi</taxon>
        <taxon>Dikarya</taxon>
        <taxon>Ascomycota</taxon>
        <taxon>Pezizomycotina</taxon>
        <taxon>Sordariomycetes</taxon>
        <taxon>Sordariomycetidae</taxon>
        <taxon>Diaporthales</taxon>
        <taxon>Diaporthaceae</taxon>
        <taxon>Diaporthe</taxon>
        <taxon>Diaporthe eres species complex</taxon>
    </lineage>
</organism>
<dbReference type="EMBL" id="JAKNSF020000031">
    <property type="protein sequence ID" value="KAK7728846.1"/>
    <property type="molecule type" value="Genomic_DNA"/>
</dbReference>
<gene>
    <name evidence="2" type="ORF">SLS63_006454</name>
</gene>
<feature type="region of interest" description="Disordered" evidence="1">
    <location>
        <begin position="1"/>
        <end position="26"/>
    </location>
</feature>
<name>A0ABR1P8H7_DIAER</name>
<accession>A0ABR1P8H7</accession>
<evidence type="ECO:0000256" key="1">
    <source>
        <dbReference type="SAM" id="MobiDB-lite"/>
    </source>
</evidence>
<sequence length="487" mass="55287">MAHLHARQPAYLFEDDTHSSETQCSGTTALSPADAIQQAIHALQAFQKTKNKDYINEAVELAQHAADSTPSGDEKLAGYLTTLGAMHQHHYKAVGDKSSIDSAIVAARRSVEVSRDGDDNQDLYIRNLSAALGYRYSESGDKKHLDEAIFTMKQMDDSLVSKNRNWVLRSLLGFQKLSFEKTSDTRHLDEAISTTNLLLDQVQGSGRVELLYNLCDLYDMYLDKSPTAEHLKESIRVCCDIMEAIPPEDDRRPAIMHNIAVYYTRLYSQDGHLEDLRQAIEFNQMASKNTEIKLVQRRTSLLEGLAQKFMLWYEKEGDFPALDESILDRHLDENKVDAKDLPEKATWLFMLSRHLEEKVRSAEPSDDILDDLELSIFLVYEALEATAVHHPNWEDMTNALRKRQRLWSECTGKIPDTPEIATLLFRKGGRWIAPELAEDRDLHDVPYCIMIGDLDATGDEAGKQPVVQCITAPSEIKRDQRHTLVQI</sequence>
<keyword evidence="3" id="KW-1185">Reference proteome</keyword>